<proteinExistence type="predicted"/>
<dbReference type="EMBL" id="RXHU01000019">
    <property type="protein sequence ID" value="RTE10368.1"/>
    <property type="molecule type" value="Genomic_DNA"/>
</dbReference>
<sequence>MNEEEIQELEPKYTANERHLNEGEAEEIVHEPNFRNGSEEDDLAEIDALAVGLAYGVFRRQ</sequence>
<evidence type="ECO:0000313" key="1">
    <source>
        <dbReference type="EMBL" id="RTE10368.1"/>
    </source>
</evidence>
<accession>A0A430JH59</accession>
<reference evidence="1 2" key="1">
    <citation type="submission" date="2018-12" db="EMBL/GenBank/DDBJ databases">
        <title>Bacillus ochoae sp. nov., Paenibacillus whitsoniae sp. nov., Paenibacillus spiritus sp. nov. Isolated from the Mars Exploration Rover during spacecraft assembly.</title>
        <authorList>
            <person name="Seuylemezian A."/>
            <person name="Vaishampayan P."/>
        </authorList>
    </citation>
    <scope>NUCLEOTIDE SEQUENCE [LARGE SCALE GENOMIC DNA]</scope>
    <source>
        <strain evidence="1 2">MER 54</strain>
    </source>
</reference>
<dbReference type="RefSeq" id="WP_126140621.1">
    <property type="nucleotide sequence ID" value="NZ_RXHU01000019.1"/>
</dbReference>
<evidence type="ECO:0000313" key="2">
    <source>
        <dbReference type="Proteomes" id="UP000276128"/>
    </source>
</evidence>
<dbReference type="OrthoDB" id="2651428at2"/>
<dbReference type="Proteomes" id="UP000276128">
    <property type="component" value="Unassembled WGS sequence"/>
</dbReference>
<protein>
    <submittedName>
        <fullName evidence="1">Uncharacterized protein</fullName>
    </submittedName>
</protein>
<dbReference type="AlphaFoldDB" id="A0A430JH59"/>
<keyword evidence="2" id="KW-1185">Reference proteome</keyword>
<organism evidence="1 2">
    <name type="scientific">Paenibacillus whitsoniae</name>
    <dbReference type="NCBI Taxonomy" id="2496558"/>
    <lineage>
        <taxon>Bacteria</taxon>
        <taxon>Bacillati</taxon>
        <taxon>Bacillota</taxon>
        <taxon>Bacilli</taxon>
        <taxon>Bacillales</taxon>
        <taxon>Paenibacillaceae</taxon>
        <taxon>Paenibacillus</taxon>
    </lineage>
</organism>
<comment type="caution">
    <text evidence="1">The sequence shown here is derived from an EMBL/GenBank/DDBJ whole genome shotgun (WGS) entry which is preliminary data.</text>
</comment>
<gene>
    <name evidence="1" type="ORF">EJQ19_07670</name>
</gene>
<name>A0A430JH59_9BACL</name>